<proteinExistence type="inferred from homology"/>
<accession>A0A1I7VCH0</accession>
<dbReference type="Proteomes" id="UP000095285">
    <property type="component" value="Unassembled WGS sequence"/>
</dbReference>
<keyword evidence="9 14" id="KW-0472">Membrane</keyword>
<dbReference type="PROSITE" id="PS01206">
    <property type="entry name" value="ASC"/>
    <property type="match status" value="1"/>
</dbReference>
<comment type="similarity">
    <text evidence="2 13">Belongs to the amiloride-sensitive sodium channel (TC 1.A.6) family.</text>
</comment>
<keyword evidence="3 13" id="KW-0813">Transport</keyword>
<dbReference type="WBParaSite" id="EN70_12279">
    <property type="protein sequence ID" value="EN70_12279"/>
    <property type="gene ID" value="EN70_12279"/>
</dbReference>
<dbReference type="PANTHER" id="PTHR11690:SF248">
    <property type="entry name" value="PICKPOCKET 17, ISOFORM A"/>
    <property type="match status" value="1"/>
</dbReference>
<keyword evidence="4 13" id="KW-0894">Sodium channel</keyword>
<evidence type="ECO:0000256" key="14">
    <source>
        <dbReference type="SAM" id="Phobius"/>
    </source>
</evidence>
<keyword evidence="6 14" id="KW-1133">Transmembrane helix</keyword>
<comment type="subcellular location">
    <subcellularLocation>
        <location evidence="1">Membrane</location>
        <topology evidence="1">Multi-pass membrane protein</topology>
    </subcellularLocation>
</comment>
<evidence type="ECO:0000256" key="10">
    <source>
        <dbReference type="ARBA" id="ARBA00023180"/>
    </source>
</evidence>
<keyword evidence="7" id="KW-0915">Sodium</keyword>
<evidence type="ECO:0000256" key="1">
    <source>
        <dbReference type="ARBA" id="ARBA00004141"/>
    </source>
</evidence>
<name>A0A1I7VCH0_LOALO</name>
<dbReference type="PRINTS" id="PR01078">
    <property type="entry name" value="AMINACHANNEL"/>
</dbReference>
<evidence type="ECO:0000256" key="4">
    <source>
        <dbReference type="ARBA" id="ARBA00022461"/>
    </source>
</evidence>
<organism evidence="15 16">
    <name type="scientific">Loa loa</name>
    <name type="common">Eye worm</name>
    <name type="synonym">Filaria loa</name>
    <dbReference type="NCBI Taxonomy" id="7209"/>
    <lineage>
        <taxon>Eukaryota</taxon>
        <taxon>Metazoa</taxon>
        <taxon>Ecdysozoa</taxon>
        <taxon>Nematoda</taxon>
        <taxon>Chromadorea</taxon>
        <taxon>Rhabditida</taxon>
        <taxon>Spirurina</taxon>
        <taxon>Spiruromorpha</taxon>
        <taxon>Filarioidea</taxon>
        <taxon>Onchocercidae</taxon>
        <taxon>Loa</taxon>
    </lineage>
</organism>
<evidence type="ECO:0000256" key="7">
    <source>
        <dbReference type="ARBA" id="ARBA00023053"/>
    </source>
</evidence>
<keyword evidence="8 13" id="KW-0406">Ion transport</keyword>
<evidence type="ECO:0000256" key="11">
    <source>
        <dbReference type="ARBA" id="ARBA00023201"/>
    </source>
</evidence>
<dbReference type="InterPro" id="IPR001873">
    <property type="entry name" value="ENaC"/>
</dbReference>
<evidence type="ECO:0000256" key="3">
    <source>
        <dbReference type="ARBA" id="ARBA00022448"/>
    </source>
</evidence>
<reference evidence="16" key="2">
    <citation type="submission" date="2016-11" db="UniProtKB">
        <authorList>
            <consortium name="WormBaseParasite"/>
        </authorList>
    </citation>
    <scope>IDENTIFICATION</scope>
</reference>
<evidence type="ECO:0000256" key="12">
    <source>
        <dbReference type="ARBA" id="ARBA00023303"/>
    </source>
</evidence>
<evidence type="ECO:0000256" key="8">
    <source>
        <dbReference type="ARBA" id="ARBA00023065"/>
    </source>
</evidence>
<dbReference type="PANTHER" id="PTHR11690">
    <property type="entry name" value="AMILORIDE-SENSITIVE SODIUM CHANNEL-RELATED"/>
    <property type="match status" value="1"/>
</dbReference>
<keyword evidence="5 13" id="KW-0812">Transmembrane</keyword>
<sequence>MSQRYITELFVSDKRKRILDDFAERTSAHGCILASKSQNAFMRFFWIIAILLAWIICTYQIWISIDKYYQYQTVVSIQIRHMTNIIFPAVTICNLNPIRASWLKKVFPETFIRENRKIDDFHKFTEQQWKDYEERHRLAEHITPEMRIIHKHLRLIFEKNINLSIAGHDINHMLIDCTYQSAKCSAKNFTRWEHGVYGNCYTFIATNQQYHGFVGPLYGLSLTLYVADNEYLARHSQGSGFKVEIHPAEYIPFPEDKGFTISPGVMTSVGIKQMRVTRMPLPYDGTDCGDFGDNIENDGLKWMNASYHDALKAVGNIGMINYTTQACMKSCYQKRLIQDCNCVDPSFVTRDDIRTFYATGDSQPTACDVTLQMQFDCVRRSMENSTKSGFCEKECPQPCHEQGYISRVTTSLWPRTSYYNRIKDLWERQFPSMETIREAREARTNLAKLEVYYEELNYESVVESPSQDVWDLLSNIGGTLGLYVGMSFLTIGEFIELFFRCIALPHKRIYSV</sequence>
<dbReference type="GO" id="GO:0005886">
    <property type="term" value="C:plasma membrane"/>
    <property type="evidence" value="ECO:0007669"/>
    <property type="project" value="TreeGrafter"/>
</dbReference>
<keyword evidence="10" id="KW-0325">Glycoprotein</keyword>
<dbReference type="STRING" id="7209.A0A1I7VCH0"/>
<keyword evidence="15" id="KW-1185">Reference proteome</keyword>
<reference evidence="15" key="1">
    <citation type="submission" date="2012-04" db="EMBL/GenBank/DDBJ databases">
        <title>The Genome Sequence of Loa loa.</title>
        <authorList>
            <consortium name="The Broad Institute Genome Sequencing Platform"/>
            <consortium name="Broad Institute Genome Sequencing Center for Infectious Disease"/>
            <person name="Nutman T.B."/>
            <person name="Fink D.L."/>
            <person name="Russ C."/>
            <person name="Young S."/>
            <person name="Zeng Q."/>
            <person name="Gargeya S."/>
            <person name="Alvarado L."/>
            <person name="Berlin A."/>
            <person name="Chapman S.B."/>
            <person name="Chen Z."/>
            <person name="Freedman E."/>
            <person name="Gellesch M."/>
            <person name="Goldberg J."/>
            <person name="Griggs A."/>
            <person name="Gujja S."/>
            <person name="Heilman E.R."/>
            <person name="Heiman D."/>
            <person name="Howarth C."/>
            <person name="Mehta T."/>
            <person name="Neiman D."/>
            <person name="Pearson M."/>
            <person name="Roberts A."/>
            <person name="Saif S."/>
            <person name="Shea T."/>
            <person name="Shenoy N."/>
            <person name="Sisk P."/>
            <person name="Stolte C."/>
            <person name="Sykes S."/>
            <person name="White J."/>
            <person name="Yandava C."/>
            <person name="Haas B."/>
            <person name="Henn M.R."/>
            <person name="Nusbaum C."/>
            <person name="Birren B."/>
        </authorList>
    </citation>
    <scope>NUCLEOTIDE SEQUENCE [LARGE SCALE GENOMIC DNA]</scope>
</reference>
<dbReference type="GO" id="GO:0015280">
    <property type="term" value="F:ligand-gated sodium channel activity"/>
    <property type="evidence" value="ECO:0007669"/>
    <property type="project" value="TreeGrafter"/>
</dbReference>
<feature type="transmembrane region" description="Helical" evidence="14">
    <location>
        <begin position="44"/>
        <end position="62"/>
    </location>
</feature>
<dbReference type="AlphaFoldDB" id="A0A1I7VCH0"/>
<evidence type="ECO:0000256" key="5">
    <source>
        <dbReference type="ARBA" id="ARBA00022692"/>
    </source>
</evidence>
<evidence type="ECO:0000313" key="15">
    <source>
        <dbReference type="Proteomes" id="UP000095285"/>
    </source>
</evidence>
<evidence type="ECO:0000256" key="2">
    <source>
        <dbReference type="ARBA" id="ARBA00007193"/>
    </source>
</evidence>
<dbReference type="Gene3D" id="2.60.470.10">
    <property type="entry name" value="Acid-sensing ion channels like domains"/>
    <property type="match status" value="1"/>
</dbReference>
<evidence type="ECO:0000256" key="6">
    <source>
        <dbReference type="ARBA" id="ARBA00022989"/>
    </source>
</evidence>
<dbReference type="Pfam" id="PF00858">
    <property type="entry name" value="ASC"/>
    <property type="match status" value="1"/>
</dbReference>
<protein>
    <submittedName>
        <fullName evidence="16">Amiloride-sensitive sodium channel</fullName>
    </submittedName>
</protein>
<evidence type="ECO:0000256" key="9">
    <source>
        <dbReference type="ARBA" id="ARBA00023136"/>
    </source>
</evidence>
<dbReference type="Gene3D" id="1.10.287.770">
    <property type="entry name" value="YojJ-like"/>
    <property type="match status" value="1"/>
</dbReference>
<dbReference type="InterPro" id="IPR020903">
    <property type="entry name" value="ENaC_CS"/>
</dbReference>
<evidence type="ECO:0000313" key="16">
    <source>
        <dbReference type="WBParaSite" id="EN70_12279"/>
    </source>
</evidence>
<keyword evidence="12 13" id="KW-0407">Ion channel</keyword>
<keyword evidence="11 13" id="KW-0739">Sodium transport</keyword>
<evidence type="ECO:0000256" key="13">
    <source>
        <dbReference type="RuleBase" id="RU000679"/>
    </source>
</evidence>
<dbReference type="eggNOG" id="KOG4294">
    <property type="taxonomic scope" value="Eukaryota"/>
</dbReference>